<keyword evidence="5" id="KW-1133">Transmembrane helix</keyword>
<keyword evidence="8" id="KW-1185">Reference proteome</keyword>
<feature type="transmembrane region" description="Helical" evidence="5">
    <location>
        <begin position="37"/>
        <end position="58"/>
    </location>
</feature>
<proteinExistence type="predicted"/>
<evidence type="ECO:0000256" key="5">
    <source>
        <dbReference type="SAM" id="Phobius"/>
    </source>
</evidence>
<protein>
    <recommendedName>
        <fullName evidence="6">RING-type domain-containing protein</fullName>
    </recommendedName>
</protein>
<comment type="caution">
    <text evidence="7">The sequence shown here is derived from an EMBL/GenBank/DDBJ whole genome shotgun (WGS) entry which is preliminary data.</text>
</comment>
<dbReference type="SMART" id="SM00184">
    <property type="entry name" value="RING"/>
    <property type="match status" value="1"/>
</dbReference>
<dbReference type="CDD" id="cd16461">
    <property type="entry name" value="RING-H2_EL5-like"/>
    <property type="match status" value="1"/>
</dbReference>
<reference evidence="7 8" key="1">
    <citation type="journal article" date="2021" name="BMC Genomics">
        <title>Datura genome reveals duplications of psychoactive alkaloid biosynthetic genes and high mutation rate following tissue culture.</title>
        <authorList>
            <person name="Rajewski A."/>
            <person name="Carter-House D."/>
            <person name="Stajich J."/>
            <person name="Litt A."/>
        </authorList>
    </citation>
    <scope>NUCLEOTIDE SEQUENCE [LARGE SCALE GENOMIC DNA]</scope>
    <source>
        <strain evidence="7">AR-01</strain>
    </source>
</reference>
<keyword evidence="2 4" id="KW-0863">Zinc-finger</keyword>
<dbReference type="SUPFAM" id="SSF57850">
    <property type="entry name" value="RING/U-box"/>
    <property type="match status" value="1"/>
</dbReference>
<accession>A0ABS8WSZ9</accession>
<dbReference type="InterPro" id="IPR052788">
    <property type="entry name" value="RING-type_E3_ligase_ATL"/>
</dbReference>
<sequence>MPRPILRFLLSTNSTSPPQAKSIAAEPPSPVSVEPDYVVIIAALLCALICIIGLISLARCAWLRRAGGATEGQPAVNKEVKKKVLQSLPKFSYDPSSSAGSAAECAICLAEYTQGDEVKVLPQCGHGFHTHCIDTWLGSHSSCPFCRQIPIAGWCRKCGEFPNGAQIQGRNFLS</sequence>
<evidence type="ECO:0000313" key="8">
    <source>
        <dbReference type="Proteomes" id="UP000823775"/>
    </source>
</evidence>
<keyword evidence="3" id="KW-0862">Zinc</keyword>
<dbReference type="Pfam" id="PF13639">
    <property type="entry name" value="zf-RING_2"/>
    <property type="match status" value="1"/>
</dbReference>
<keyword evidence="5" id="KW-0472">Membrane</keyword>
<keyword evidence="1" id="KW-0479">Metal-binding</keyword>
<evidence type="ECO:0000313" key="7">
    <source>
        <dbReference type="EMBL" id="MCE3215195.1"/>
    </source>
</evidence>
<evidence type="ECO:0000256" key="3">
    <source>
        <dbReference type="ARBA" id="ARBA00022833"/>
    </source>
</evidence>
<dbReference type="EMBL" id="JACEIK010010448">
    <property type="protein sequence ID" value="MCE3215195.1"/>
    <property type="molecule type" value="Genomic_DNA"/>
</dbReference>
<evidence type="ECO:0000259" key="6">
    <source>
        <dbReference type="PROSITE" id="PS50089"/>
    </source>
</evidence>
<name>A0ABS8WSZ9_DATST</name>
<feature type="domain" description="RING-type" evidence="6">
    <location>
        <begin position="105"/>
        <end position="147"/>
    </location>
</feature>
<dbReference type="PROSITE" id="PS50089">
    <property type="entry name" value="ZF_RING_2"/>
    <property type="match status" value="1"/>
</dbReference>
<organism evidence="7 8">
    <name type="scientific">Datura stramonium</name>
    <name type="common">Jimsonweed</name>
    <name type="synonym">Common thornapple</name>
    <dbReference type="NCBI Taxonomy" id="4076"/>
    <lineage>
        <taxon>Eukaryota</taxon>
        <taxon>Viridiplantae</taxon>
        <taxon>Streptophyta</taxon>
        <taxon>Embryophyta</taxon>
        <taxon>Tracheophyta</taxon>
        <taxon>Spermatophyta</taxon>
        <taxon>Magnoliopsida</taxon>
        <taxon>eudicotyledons</taxon>
        <taxon>Gunneridae</taxon>
        <taxon>Pentapetalae</taxon>
        <taxon>asterids</taxon>
        <taxon>lamiids</taxon>
        <taxon>Solanales</taxon>
        <taxon>Solanaceae</taxon>
        <taxon>Solanoideae</taxon>
        <taxon>Datureae</taxon>
        <taxon>Datura</taxon>
    </lineage>
</organism>
<dbReference type="Proteomes" id="UP000823775">
    <property type="component" value="Unassembled WGS sequence"/>
</dbReference>
<dbReference type="PANTHER" id="PTHR45798">
    <property type="entry name" value="RING-H2 FINGER PROTEIN ATL61-RELATED-RELATED"/>
    <property type="match status" value="1"/>
</dbReference>
<dbReference type="PANTHER" id="PTHR45798:SF71">
    <property type="entry name" value="RING-H2 FINGER PROTEIN ATL80-LIKE"/>
    <property type="match status" value="1"/>
</dbReference>
<evidence type="ECO:0000256" key="1">
    <source>
        <dbReference type="ARBA" id="ARBA00022723"/>
    </source>
</evidence>
<dbReference type="InterPro" id="IPR001841">
    <property type="entry name" value="Znf_RING"/>
</dbReference>
<keyword evidence="5" id="KW-0812">Transmembrane</keyword>
<dbReference type="InterPro" id="IPR013083">
    <property type="entry name" value="Znf_RING/FYVE/PHD"/>
</dbReference>
<dbReference type="Gene3D" id="3.30.40.10">
    <property type="entry name" value="Zinc/RING finger domain, C3HC4 (zinc finger)"/>
    <property type="match status" value="1"/>
</dbReference>
<evidence type="ECO:0000256" key="2">
    <source>
        <dbReference type="ARBA" id="ARBA00022771"/>
    </source>
</evidence>
<evidence type="ECO:0000256" key="4">
    <source>
        <dbReference type="PROSITE-ProRule" id="PRU00175"/>
    </source>
</evidence>
<gene>
    <name evidence="7" type="ORF">HAX54_001226</name>
</gene>